<protein>
    <submittedName>
        <fullName evidence="2">Putative methyltransferase, FkbM family</fullName>
    </submittedName>
</protein>
<dbReference type="Pfam" id="PF05050">
    <property type="entry name" value="Methyltransf_21"/>
    <property type="match status" value="1"/>
</dbReference>
<dbReference type="GO" id="GO:0008168">
    <property type="term" value="F:methyltransferase activity"/>
    <property type="evidence" value="ECO:0007669"/>
    <property type="project" value="UniProtKB-KW"/>
</dbReference>
<dbReference type="NCBIfam" id="TIGR01444">
    <property type="entry name" value="fkbM_fam"/>
    <property type="match status" value="1"/>
</dbReference>
<dbReference type="PANTHER" id="PTHR34203:SF15">
    <property type="entry name" value="SLL1173 PROTEIN"/>
    <property type="match status" value="1"/>
</dbReference>
<accession>A0A0P0YZJ1</accession>
<dbReference type="GO" id="GO:0032259">
    <property type="term" value="P:methylation"/>
    <property type="evidence" value="ECO:0007669"/>
    <property type="project" value="UniProtKB-KW"/>
</dbReference>
<feature type="domain" description="Methyltransferase FkbM" evidence="1">
    <location>
        <begin position="48"/>
        <end position="179"/>
    </location>
</feature>
<reference evidence="2" key="1">
    <citation type="journal article" date="2015" name="Proc. Natl. Acad. Sci. U.S.A.">
        <title>Bacterial clade with the ribosomal RNA operon on a small plasmid rather than the chromosome.</title>
        <authorList>
            <person name="Anda M."/>
            <person name="Ohtsubo Y."/>
            <person name="Okubo T."/>
            <person name="Sugawara M."/>
            <person name="Nagata Y."/>
            <person name="Tsuda M."/>
            <person name="Minamisawa K."/>
            <person name="Mitsui H."/>
        </authorList>
    </citation>
    <scope>NUCLEOTIDE SEQUENCE</scope>
    <source>
        <strain evidence="2">DSM 14790</strain>
    </source>
</reference>
<name>A0A0P0YZJ1_9HYPH</name>
<evidence type="ECO:0000313" key="2">
    <source>
        <dbReference type="EMBL" id="BAT26741.1"/>
    </source>
</evidence>
<proteinExistence type="predicted"/>
<dbReference type="PANTHER" id="PTHR34203">
    <property type="entry name" value="METHYLTRANSFERASE, FKBM FAMILY PROTEIN"/>
    <property type="match status" value="1"/>
</dbReference>
<dbReference type="InterPro" id="IPR006342">
    <property type="entry name" value="FkbM_mtfrase"/>
</dbReference>
<dbReference type="Gene3D" id="3.40.50.150">
    <property type="entry name" value="Vaccinia Virus protein VP39"/>
    <property type="match status" value="1"/>
</dbReference>
<dbReference type="InterPro" id="IPR029063">
    <property type="entry name" value="SAM-dependent_MTases_sf"/>
</dbReference>
<dbReference type="SUPFAM" id="SSF53335">
    <property type="entry name" value="S-adenosyl-L-methionine-dependent methyltransferases"/>
    <property type="match status" value="1"/>
</dbReference>
<dbReference type="AlphaFoldDB" id="A0A0P0YZJ1"/>
<dbReference type="InterPro" id="IPR052514">
    <property type="entry name" value="SAM-dependent_MTase"/>
</dbReference>
<evidence type="ECO:0000259" key="1">
    <source>
        <dbReference type="Pfam" id="PF05050"/>
    </source>
</evidence>
<dbReference type="EMBL" id="LC066373">
    <property type="protein sequence ID" value="BAT26741.1"/>
    <property type="molecule type" value="Genomic_DNA"/>
</dbReference>
<dbReference type="RefSeq" id="WP_024351656.1">
    <property type="nucleotide sequence ID" value="NZ_BBWN01000030.1"/>
</dbReference>
<organism evidence="2">
    <name type="scientific">Aurantimonas coralicida</name>
    <dbReference type="NCBI Taxonomy" id="182270"/>
    <lineage>
        <taxon>Bacteria</taxon>
        <taxon>Pseudomonadati</taxon>
        <taxon>Pseudomonadota</taxon>
        <taxon>Alphaproteobacteria</taxon>
        <taxon>Hyphomicrobiales</taxon>
        <taxon>Aurantimonadaceae</taxon>
        <taxon>Aurantimonas</taxon>
    </lineage>
</organism>
<keyword evidence="2" id="KW-0489">Methyltransferase</keyword>
<sequence>MGARSVGSFRGWSGILRSLAIYHGDRRHLRSLAAFYGGLVRPGDLVFDIGAHVGDRTRVLHGLSARVVAVEPQPRLAALLRLVFGWRRRIDIVQAAVSDAPGEIRLHVNSANPTVTTGSDALVAAAASGTGWRDQVWDGAVTVPAVTLDDLIAAHGRPAFIKIDVEGLEDRVLAGLSAPVPILSFEFTTLQRDVALAALSRARALGYHRFRLSLGESHAWETSAGDTAEAMAEHLSRLPEAANSGDVYCFLDPA</sequence>
<keyword evidence="2" id="KW-0808">Transferase</keyword>